<reference evidence="5" key="1">
    <citation type="journal article" date="2014" name="Nature">
        <title>Elephant shark genome provides unique insights into gnathostome evolution.</title>
        <authorList>
            <consortium name="International Elephant Shark Genome Sequencing Consortium"/>
            <person name="Venkatesh B."/>
            <person name="Lee A.P."/>
            <person name="Ravi V."/>
            <person name="Maurya A.K."/>
            <person name="Lian M.M."/>
            <person name="Swann J.B."/>
            <person name="Ohta Y."/>
            <person name="Flajnik M.F."/>
            <person name="Sutoh Y."/>
            <person name="Kasahara M."/>
            <person name="Hoon S."/>
            <person name="Gangu V."/>
            <person name="Roy S.W."/>
            <person name="Irimia M."/>
            <person name="Korzh V."/>
            <person name="Kondrychyn I."/>
            <person name="Lim Z.W."/>
            <person name="Tay B.H."/>
            <person name="Tohari S."/>
            <person name="Kong K.W."/>
            <person name="Ho S."/>
            <person name="Lorente-Galdos B."/>
            <person name="Quilez J."/>
            <person name="Marques-Bonet T."/>
            <person name="Raney B.J."/>
            <person name="Ingham P.W."/>
            <person name="Tay A."/>
            <person name="Hillier L.W."/>
            <person name="Minx P."/>
            <person name="Boehm T."/>
            <person name="Wilson R.K."/>
            <person name="Brenner S."/>
            <person name="Warren W.C."/>
        </authorList>
    </citation>
    <scope>NUCLEOTIDE SEQUENCE</scope>
    <source>
        <tissue evidence="5">Heart</tissue>
    </source>
</reference>
<feature type="region of interest" description="Disordered" evidence="3">
    <location>
        <begin position="1"/>
        <end position="123"/>
    </location>
</feature>
<dbReference type="AlphaFoldDB" id="V9LGJ2"/>
<dbReference type="SUPFAM" id="SSF57610">
    <property type="entry name" value="Thyroglobulin type-1 domain"/>
    <property type="match status" value="1"/>
</dbReference>
<dbReference type="PROSITE" id="PS00484">
    <property type="entry name" value="THYROGLOBULIN_1_1"/>
    <property type="match status" value="1"/>
</dbReference>
<feature type="domain" description="Thyroglobulin type-1" evidence="4">
    <location>
        <begin position="119"/>
        <end position="193"/>
    </location>
</feature>
<feature type="compositionally biased region" description="Basic and acidic residues" evidence="3">
    <location>
        <begin position="25"/>
        <end position="44"/>
    </location>
</feature>
<dbReference type="Pfam" id="PF00086">
    <property type="entry name" value="Thyroglobulin_1"/>
    <property type="match status" value="1"/>
</dbReference>
<name>V9LGJ2_CALMI</name>
<dbReference type="FunFam" id="4.10.800.10:FF:000005">
    <property type="entry name" value="Putative insulin-like growth factor-binding protein 5"/>
    <property type="match status" value="1"/>
</dbReference>
<keyword evidence="1 2" id="KW-1015">Disulfide bond</keyword>
<evidence type="ECO:0000256" key="2">
    <source>
        <dbReference type="PROSITE-ProRule" id="PRU00500"/>
    </source>
</evidence>
<feature type="compositionally biased region" description="Basic and acidic residues" evidence="3">
    <location>
        <begin position="74"/>
        <end position="89"/>
    </location>
</feature>
<dbReference type="GO" id="GO:0005615">
    <property type="term" value="C:extracellular space"/>
    <property type="evidence" value="ECO:0007669"/>
    <property type="project" value="TreeGrafter"/>
</dbReference>
<dbReference type="GO" id="GO:0043567">
    <property type="term" value="P:regulation of insulin-like growth factor receptor signaling pathway"/>
    <property type="evidence" value="ECO:0007669"/>
    <property type="project" value="TreeGrafter"/>
</dbReference>
<dbReference type="GO" id="GO:0031994">
    <property type="term" value="F:insulin-like growth factor I binding"/>
    <property type="evidence" value="ECO:0007669"/>
    <property type="project" value="TreeGrafter"/>
</dbReference>
<dbReference type="PANTHER" id="PTHR11551:SF4">
    <property type="entry name" value="INSULIN-LIKE GROWTH FACTOR-BINDING PROTEIN 5"/>
    <property type="match status" value="1"/>
</dbReference>
<feature type="non-terminal residue" evidence="5">
    <location>
        <position position="1"/>
    </location>
</feature>
<evidence type="ECO:0000259" key="4">
    <source>
        <dbReference type="PROSITE" id="PS51162"/>
    </source>
</evidence>
<dbReference type="GO" id="GO:0001968">
    <property type="term" value="F:fibronectin binding"/>
    <property type="evidence" value="ECO:0007669"/>
    <property type="project" value="TreeGrafter"/>
</dbReference>
<dbReference type="EMBL" id="JW879048">
    <property type="protein sequence ID" value="AFP11565.1"/>
    <property type="molecule type" value="mRNA"/>
</dbReference>
<dbReference type="InterPro" id="IPR000716">
    <property type="entry name" value="Thyroglobulin_1"/>
</dbReference>
<evidence type="ECO:0000256" key="3">
    <source>
        <dbReference type="SAM" id="MobiDB-lite"/>
    </source>
</evidence>
<feature type="compositionally biased region" description="Basic and acidic residues" evidence="3">
    <location>
        <begin position="104"/>
        <end position="123"/>
    </location>
</feature>
<dbReference type="CDD" id="cd00191">
    <property type="entry name" value="TY"/>
    <property type="match status" value="1"/>
</dbReference>
<dbReference type="PANTHER" id="PTHR11551">
    <property type="entry name" value="INSULIN-LIKE GROWTH FACTOR BINDING PROTEIN"/>
    <property type="match status" value="1"/>
</dbReference>
<dbReference type="SMART" id="SM00211">
    <property type="entry name" value="TY"/>
    <property type="match status" value="1"/>
</dbReference>
<dbReference type="InterPro" id="IPR036857">
    <property type="entry name" value="Thyroglobulin_1_sf"/>
</dbReference>
<evidence type="ECO:0000313" key="5">
    <source>
        <dbReference type="EMBL" id="AFP11565.1"/>
    </source>
</evidence>
<dbReference type="PRINTS" id="PR01976">
    <property type="entry name" value="IGFBPFAMILY"/>
</dbReference>
<dbReference type="PROSITE" id="PS51162">
    <property type="entry name" value="THYROGLOBULIN_1_2"/>
    <property type="match status" value="1"/>
</dbReference>
<dbReference type="GO" id="GO:0031995">
    <property type="term" value="F:insulin-like growth factor II binding"/>
    <property type="evidence" value="ECO:0007669"/>
    <property type="project" value="TreeGrafter"/>
</dbReference>
<proteinExistence type="evidence at transcript level"/>
<protein>
    <submittedName>
        <fullName evidence="5">Insulin-like growth factor-binding protein 5</fullName>
    </submittedName>
</protein>
<evidence type="ECO:0000256" key="1">
    <source>
        <dbReference type="ARBA" id="ARBA00023157"/>
    </source>
</evidence>
<feature type="disulfide bond" evidence="2">
    <location>
        <begin position="173"/>
        <end position="193"/>
    </location>
</feature>
<organism evidence="5">
    <name type="scientific">Callorhinchus milii</name>
    <name type="common">Ghost shark</name>
    <dbReference type="NCBI Taxonomy" id="7868"/>
    <lineage>
        <taxon>Eukaryota</taxon>
        <taxon>Metazoa</taxon>
        <taxon>Chordata</taxon>
        <taxon>Craniata</taxon>
        <taxon>Vertebrata</taxon>
        <taxon>Chondrichthyes</taxon>
        <taxon>Holocephali</taxon>
        <taxon>Chimaeriformes</taxon>
        <taxon>Callorhinchidae</taxon>
        <taxon>Callorhinchus</taxon>
    </lineage>
</organism>
<sequence>LRSATDPRPLHSLLTGRGVCSPDPGPRDSPGHREGPPHRLHPTDTESPEQVEGLGSEGVEEGGYMSRPMRKKPDRLPKRKAEALKRDRQNLLQRAKAVSSAENTAHERHQTDSKHESEHGPCRRQMETVLQSLKKAALLRPLEIYIPNCDRKGFYKRKQCKPSKGRRKGICWCVDKYGLRMPGSEFLPHDTHCHSLTDSN</sequence>
<accession>V9LGJ2</accession>
<comment type="caution">
    <text evidence="2">Lacks conserved residue(s) required for the propagation of feature annotation.</text>
</comment>
<dbReference type="InterPro" id="IPR022321">
    <property type="entry name" value="IGFBP_1-6_chordata"/>
</dbReference>
<dbReference type="Gene3D" id="4.10.800.10">
    <property type="entry name" value="Thyroglobulin type-1"/>
    <property type="match status" value="1"/>
</dbReference>